<reference evidence="1 2" key="1">
    <citation type="submission" date="2020-10" db="EMBL/GenBank/DDBJ databases">
        <authorList>
            <person name="Castelo-Branco R."/>
            <person name="Eusebio N."/>
            <person name="Adriana R."/>
            <person name="Vieira A."/>
            <person name="Brugerolle De Fraissinette N."/>
            <person name="Rezende De Castro R."/>
            <person name="Schneider M.P."/>
            <person name="Vasconcelos V."/>
            <person name="Leao P.N."/>
        </authorList>
    </citation>
    <scope>NUCLEOTIDE SEQUENCE [LARGE SCALE GENOMIC DNA]</scope>
    <source>
        <strain evidence="1 2">LEGE 03274</strain>
    </source>
</reference>
<name>A0ABR9V211_9CHRO</name>
<keyword evidence="2" id="KW-1185">Reference proteome</keyword>
<organism evidence="1 2">
    <name type="scientific">Cyanobacterium stanieri LEGE 03274</name>
    <dbReference type="NCBI Taxonomy" id="1828756"/>
    <lineage>
        <taxon>Bacteria</taxon>
        <taxon>Bacillati</taxon>
        <taxon>Cyanobacteriota</taxon>
        <taxon>Cyanophyceae</taxon>
        <taxon>Oscillatoriophycideae</taxon>
        <taxon>Chroococcales</taxon>
        <taxon>Geminocystaceae</taxon>
        <taxon>Cyanobacterium</taxon>
    </lineage>
</organism>
<sequence>MKNYSLYYFYKEQELLKPLVDKVFVNYVIVELEEDKKRITMIRNLKQLVSETNAKETYLRYFYKRIINFYKASFLDYLHDIFIFDSVYKDEFEQEILPTLKLLQNNYQWLNSLYKQDKYSLCWLDWKKNCKIPKTKRYEVIKTYKDFYNKYILDLFLRGLEVKEQLFFDVLEPNVINEKKLLEKIYQL</sequence>
<proteinExistence type="predicted"/>
<dbReference type="EMBL" id="JADEWC010000004">
    <property type="protein sequence ID" value="MBE9221589.1"/>
    <property type="molecule type" value="Genomic_DNA"/>
</dbReference>
<gene>
    <name evidence="1" type="ORF">IQ215_02660</name>
</gene>
<dbReference type="RefSeq" id="WP_193799781.1">
    <property type="nucleotide sequence ID" value="NZ_JADEWC010000004.1"/>
</dbReference>
<comment type="caution">
    <text evidence="1">The sequence shown here is derived from an EMBL/GenBank/DDBJ whole genome shotgun (WGS) entry which is preliminary data.</text>
</comment>
<evidence type="ECO:0000313" key="1">
    <source>
        <dbReference type="EMBL" id="MBE9221589.1"/>
    </source>
</evidence>
<accession>A0ABR9V211</accession>
<dbReference type="Proteomes" id="UP000654604">
    <property type="component" value="Unassembled WGS sequence"/>
</dbReference>
<protein>
    <submittedName>
        <fullName evidence="1">Uncharacterized protein</fullName>
    </submittedName>
</protein>
<evidence type="ECO:0000313" key="2">
    <source>
        <dbReference type="Proteomes" id="UP000654604"/>
    </source>
</evidence>